<comment type="caution">
    <text evidence="2">The sequence shown here is derived from an EMBL/GenBank/DDBJ whole genome shotgun (WGS) entry which is preliminary data.</text>
</comment>
<keyword evidence="3" id="KW-1185">Reference proteome</keyword>
<accession>A0AAV3RJA0</accession>
<feature type="region of interest" description="Disordered" evidence="1">
    <location>
        <begin position="447"/>
        <end position="472"/>
    </location>
</feature>
<reference evidence="2 3" key="1">
    <citation type="submission" date="2024-01" db="EMBL/GenBank/DDBJ databases">
        <title>The complete chloroplast genome sequence of Lithospermum erythrorhizon: insights into the phylogenetic relationship among Boraginaceae species and the maternal lineages of purple gromwells.</title>
        <authorList>
            <person name="Okada T."/>
            <person name="Watanabe K."/>
        </authorList>
    </citation>
    <scope>NUCLEOTIDE SEQUENCE [LARGE SCALE GENOMIC DNA]</scope>
</reference>
<evidence type="ECO:0000313" key="2">
    <source>
        <dbReference type="EMBL" id="GAA0176479.1"/>
    </source>
</evidence>
<sequence>MFLPLNSNLQPSPSEAPSTEGSQTSGTPLISGTVPTIIRKSLPVPFSKEDLRGFRRHFSILSFVQMRLLGEGDQVFEPRIDPSCSEGPHAPRWTPIKWSYLLGEMDERVTRIWTPLSTTNHPKFPKSAQVTAQISLLQEIFQDPYDYKVFCEEGVLIHAGMIRSKRFDSFVELPITWEEVLTASRSSVEPKMVPFSTMKGKRVPLFKRAGKRPSDPNVLLKLVLAKRIKTLAYMPTKKEVLDLTQDLLPSAPLGNTSVPPDDADTFEVPLADTPLVIGDSSKWKECDLAPKVTTEEIGKPYEEYSGPLELQGVIAKHLVRAMNASHVLARRVDRLDVDLGLTRQSERASQFKVQELEKNNGELLRNQEITYNKKKIANDQALQSAHHAVEEFRSQRLSRGTGGGNAYCLCCFVKTFKEVNPSLAAHYQEFIYPPCWFSSLDINAPLSPVEGEEAEAAPEAQDQLQPQDPPQA</sequence>
<protein>
    <submittedName>
        <fullName evidence="2">Uncharacterized protein</fullName>
    </submittedName>
</protein>
<proteinExistence type="predicted"/>
<gene>
    <name evidence="2" type="ORF">LIER_29461</name>
</gene>
<dbReference type="AlphaFoldDB" id="A0AAV3RJA0"/>
<dbReference type="EMBL" id="BAABME010010160">
    <property type="protein sequence ID" value="GAA0176479.1"/>
    <property type="molecule type" value="Genomic_DNA"/>
</dbReference>
<feature type="region of interest" description="Disordered" evidence="1">
    <location>
        <begin position="1"/>
        <end position="32"/>
    </location>
</feature>
<dbReference type="Proteomes" id="UP001454036">
    <property type="component" value="Unassembled WGS sequence"/>
</dbReference>
<evidence type="ECO:0000313" key="3">
    <source>
        <dbReference type="Proteomes" id="UP001454036"/>
    </source>
</evidence>
<evidence type="ECO:0000256" key="1">
    <source>
        <dbReference type="SAM" id="MobiDB-lite"/>
    </source>
</evidence>
<organism evidence="2 3">
    <name type="scientific">Lithospermum erythrorhizon</name>
    <name type="common">Purple gromwell</name>
    <name type="synonym">Lithospermum officinale var. erythrorhizon</name>
    <dbReference type="NCBI Taxonomy" id="34254"/>
    <lineage>
        <taxon>Eukaryota</taxon>
        <taxon>Viridiplantae</taxon>
        <taxon>Streptophyta</taxon>
        <taxon>Embryophyta</taxon>
        <taxon>Tracheophyta</taxon>
        <taxon>Spermatophyta</taxon>
        <taxon>Magnoliopsida</taxon>
        <taxon>eudicotyledons</taxon>
        <taxon>Gunneridae</taxon>
        <taxon>Pentapetalae</taxon>
        <taxon>asterids</taxon>
        <taxon>lamiids</taxon>
        <taxon>Boraginales</taxon>
        <taxon>Boraginaceae</taxon>
        <taxon>Boraginoideae</taxon>
        <taxon>Lithospermeae</taxon>
        <taxon>Lithospermum</taxon>
    </lineage>
</organism>
<name>A0AAV3RJA0_LITER</name>
<feature type="compositionally biased region" description="Low complexity" evidence="1">
    <location>
        <begin position="457"/>
        <end position="466"/>
    </location>
</feature>